<keyword evidence="5 6" id="KW-0472">Membrane</keyword>
<keyword evidence="3 6" id="KW-0812">Transmembrane</keyword>
<dbReference type="InterPro" id="IPR001851">
    <property type="entry name" value="ABC_transp_permease"/>
</dbReference>
<dbReference type="GO" id="GO:0022857">
    <property type="term" value="F:transmembrane transporter activity"/>
    <property type="evidence" value="ECO:0007669"/>
    <property type="project" value="InterPro"/>
</dbReference>
<keyword evidence="8" id="KW-1185">Reference proteome</keyword>
<dbReference type="PANTHER" id="PTHR32196">
    <property type="entry name" value="ABC TRANSPORTER PERMEASE PROTEIN YPHD-RELATED-RELATED"/>
    <property type="match status" value="1"/>
</dbReference>
<dbReference type="GO" id="GO:0005886">
    <property type="term" value="C:plasma membrane"/>
    <property type="evidence" value="ECO:0007669"/>
    <property type="project" value="UniProtKB-SubCell"/>
</dbReference>
<evidence type="ECO:0000256" key="2">
    <source>
        <dbReference type="ARBA" id="ARBA00022475"/>
    </source>
</evidence>
<dbReference type="PANTHER" id="PTHR32196:SF69">
    <property type="entry name" value="BRANCHED-CHAIN AMINO ACID TRANSPORT SYSTEM, PERMEASE PROTEIN"/>
    <property type="match status" value="1"/>
</dbReference>
<evidence type="ECO:0000256" key="6">
    <source>
        <dbReference type="SAM" id="Phobius"/>
    </source>
</evidence>
<dbReference type="RefSeq" id="WP_242942164.1">
    <property type="nucleotide sequence ID" value="NZ_JADNAH010000022.1"/>
</dbReference>
<accession>A0A9X8UKH5</accession>
<name>A0A9X8UKH5_9FIRM</name>
<feature type="transmembrane region" description="Helical" evidence="6">
    <location>
        <begin position="210"/>
        <end position="229"/>
    </location>
</feature>
<dbReference type="CDD" id="cd06574">
    <property type="entry name" value="TM_PBP1_branched-chain-AA_like"/>
    <property type="match status" value="1"/>
</dbReference>
<sequence>MMSLFAFQGAVELGLGYGLLAIGLYISYRIVNVADLTVDGSFTLGAAVSAVLTAAGHPVFGVLAAMVIGSLAGFATAFLQTKMKIQPILAGILTMTALYSVNLRIMGKPNVPLLGADTIFTMMASVVGDKFSKLLTCLLIVLIIMAAVVLFFRTQLGLSIRATGDNEDMVRSSSINSDMTKTIGLCMANAIVALSGAVIAQMQMFADSSMGIGMVVIGLASIIIGEVIFGHSSVLRSVIAVTLGSVIYRIIIAEVLELGMPQGDLKLISSVIVALAISYPVLISHLRMRTLRKGNDRKGEKSRA</sequence>
<feature type="transmembrane region" description="Helical" evidence="6">
    <location>
        <begin position="88"/>
        <end position="107"/>
    </location>
</feature>
<evidence type="ECO:0000256" key="4">
    <source>
        <dbReference type="ARBA" id="ARBA00022989"/>
    </source>
</evidence>
<evidence type="ECO:0000256" key="1">
    <source>
        <dbReference type="ARBA" id="ARBA00004651"/>
    </source>
</evidence>
<dbReference type="EMBL" id="SLUK01000002">
    <property type="protein sequence ID" value="TCL44543.1"/>
    <property type="molecule type" value="Genomic_DNA"/>
</dbReference>
<evidence type="ECO:0000256" key="3">
    <source>
        <dbReference type="ARBA" id="ARBA00022692"/>
    </source>
</evidence>
<gene>
    <name evidence="7" type="ORF">EDD78_102166</name>
</gene>
<organism evidence="7 8">
    <name type="scientific">Harryflintia acetispora</name>
    <dbReference type="NCBI Taxonomy" id="1849041"/>
    <lineage>
        <taxon>Bacteria</taxon>
        <taxon>Bacillati</taxon>
        <taxon>Bacillota</taxon>
        <taxon>Clostridia</taxon>
        <taxon>Eubacteriales</taxon>
        <taxon>Oscillospiraceae</taxon>
        <taxon>Harryflintia</taxon>
    </lineage>
</organism>
<feature type="transmembrane region" description="Helical" evidence="6">
    <location>
        <begin position="131"/>
        <end position="152"/>
    </location>
</feature>
<dbReference type="AlphaFoldDB" id="A0A9X8UKH5"/>
<feature type="transmembrane region" description="Helical" evidence="6">
    <location>
        <begin position="6"/>
        <end position="26"/>
    </location>
</feature>
<evidence type="ECO:0000313" key="8">
    <source>
        <dbReference type="Proteomes" id="UP000294682"/>
    </source>
</evidence>
<feature type="transmembrane region" description="Helical" evidence="6">
    <location>
        <begin position="182"/>
        <end position="204"/>
    </location>
</feature>
<dbReference type="Pfam" id="PF02653">
    <property type="entry name" value="BPD_transp_2"/>
    <property type="match status" value="1"/>
</dbReference>
<feature type="transmembrane region" description="Helical" evidence="6">
    <location>
        <begin position="234"/>
        <end position="253"/>
    </location>
</feature>
<feature type="transmembrane region" description="Helical" evidence="6">
    <location>
        <begin position="33"/>
        <end position="53"/>
    </location>
</feature>
<reference evidence="7 8" key="1">
    <citation type="submission" date="2019-03" db="EMBL/GenBank/DDBJ databases">
        <title>Genomic Encyclopedia of Type Strains, Phase IV (KMG-IV): sequencing the most valuable type-strain genomes for metagenomic binning, comparative biology and taxonomic classification.</title>
        <authorList>
            <person name="Goeker M."/>
        </authorList>
    </citation>
    <scope>NUCLEOTIDE SEQUENCE [LARGE SCALE GENOMIC DNA]</scope>
    <source>
        <strain evidence="7 8">DSM 100433</strain>
    </source>
</reference>
<comment type="caution">
    <text evidence="7">The sequence shown here is derived from an EMBL/GenBank/DDBJ whole genome shotgun (WGS) entry which is preliminary data.</text>
</comment>
<protein>
    <submittedName>
        <fullName evidence="7">ABC transport system permease protein</fullName>
    </submittedName>
</protein>
<feature type="transmembrane region" description="Helical" evidence="6">
    <location>
        <begin position="265"/>
        <end position="283"/>
    </location>
</feature>
<comment type="subcellular location">
    <subcellularLocation>
        <location evidence="1">Cell membrane</location>
        <topology evidence="1">Multi-pass membrane protein</topology>
    </subcellularLocation>
</comment>
<proteinExistence type="predicted"/>
<evidence type="ECO:0000313" key="7">
    <source>
        <dbReference type="EMBL" id="TCL44543.1"/>
    </source>
</evidence>
<evidence type="ECO:0000256" key="5">
    <source>
        <dbReference type="ARBA" id="ARBA00023136"/>
    </source>
</evidence>
<feature type="transmembrane region" description="Helical" evidence="6">
    <location>
        <begin position="59"/>
        <end position="79"/>
    </location>
</feature>
<keyword evidence="4 6" id="KW-1133">Transmembrane helix</keyword>
<keyword evidence="2" id="KW-1003">Cell membrane</keyword>
<dbReference type="Proteomes" id="UP000294682">
    <property type="component" value="Unassembled WGS sequence"/>
</dbReference>